<dbReference type="AlphaFoldDB" id="A0A2A8CY30"/>
<dbReference type="PROSITE" id="PS51257">
    <property type="entry name" value="PROKAR_LIPOPROTEIN"/>
    <property type="match status" value="1"/>
</dbReference>
<accession>A0A2A8CY30</accession>
<feature type="domain" description="DUF5666" evidence="3">
    <location>
        <begin position="290"/>
        <end position="352"/>
    </location>
</feature>
<evidence type="ECO:0000259" key="3">
    <source>
        <dbReference type="Pfam" id="PF18914"/>
    </source>
</evidence>
<feature type="chain" id="PRO_5012066285" description="DUF4382 domain-containing protein" evidence="1">
    <location>
        <begin position="27"/>
        <end position="356"/>
    </location>
</feature>
<keyword evidence="1" id="KW-0732">Signal</keyword>
<dbReference type="EMBL" id="PDEQ01000004">
    <property type="protein sequence ID" value="PEN13521.1"/>
    <property type="molecule type" value="Genomic_DNA"/>
</dbReference>
<comment type="caution">
    <text evidence="4">The sequence shown here is derived from an EMBL/GenBank/DDBJ whole genome shotgun (WGS) entry which is preliminary data.</text>
</comment>
<protein>
    <recommendedName>
        <fullName evidence="6">DUF4382 domain-containing protein</fullName>
    </recommendedName>
</protein>
<dbReference type="Pfam" id="PF14321">
    <property type="entry name" value="DUF4382"/>
    <property type="match status" value="1"/>
</dbReference>
<evidence type="ECO:0000256" key="1">
    <source>
        <dbReference type="SAM" id="SignalP"/>
    </source>
</evidence>
<dbReference type="Pfam" id="PF18914">
    <property type="entry name" value="DUF5666"/>
    <property type="match status" value="2"/>
</dbReference>
<proteinExistence type="predicted"/>
<feature type="domain" description="DUF4382" evidence="2">
    <location>
        <begin position="34"/>
        <end position="195"/>
    </location>
</feature>
<evidence type="ECO:0000313" key="5">
    <source>
        <dbReference type="Proteomes" id="UP000220102"/>
    </source>
</evidence>
<evidence type="ECO:0000313" key="4">
    <source>
        <dbReference type="EMBL" id="PEN13521.1"/>
    </source>
</evidence>
<keyword evidence="5" id="KW-1185">Reference proteome</keyword>
<dbReference type="InterPro" id="IPR025491">
    <property type="entry name" value="DUF4382"/>
</dbReference>
<dbReference type="InterPro" id="IPR043724">
    <property type="entry name" value="DUF5666"/>
</dbReference>
<dbReference type="RefSeq" id="WP_098075444.1">
    <property type="nucleotide sequence ID" value="NZ_PDEQ01000004.1"/>
</dbReference>
<gene>
    <name evidence="4" type="ORF">CRI94_09405</name>
</gene>
<dbReference type="Proteomes" id="UP000220102">
    <property type="component" value="Unassembled WGS sequence"/>
</dbReference>
<dbReference type="OrthoDB" id="2111471at2"/>
<reference evidence="4 5" key="1">
    <citation type="submission" date="2017-10" db="EMBL/GenBank/DDBJ databases">
        <title>Draft genome of Longibacter Salinarum.</title>
        <authorList>
            <person name="Goh K.M."/>
            <person name="Shamsir M.S."/>
            <person name="Lim S.W."/>
        </authorList>
    </citation>
    <scope>NUCLEOTIDE SEQUENCE [LARGE SCALE GENOMIC DNA]</scope>
    <source>
        <strain evidence="4 5">KCTC 52045</strain>
    </source>
</reference>
<evidence type="ECO:0000259" key="2">
    <source>
        <dbReference type="Pfam" id="PF14321"/>
    </source>
</evidence>
<evidence type="ECO:0008006" key="6">
    <source>
        <dbReference type="Google" id="ProtNLM"/>
    </source>
</evidence>
<name>A0A2A8CY30_9BACT</name>
<organism evidence="4 5">
    <name type="scientific">Longibacter salinarum</name>
    <dbReference type="NCBI Taxonomy" id="1850348"/>
    <lineage>
        <taxon>Bacteria</taxon>
        <taxon>Pseudomonadati</taxon>
        <taxon>Rhodothermota</taxon>
        <taxon>Rhodothermia</taxon>
        <taxon>Rhodothermales</taxon>
        <taxon>Salisaetaceae</taxon>
        <taxon>Longibacter</taxon>
    </lineage>
</organism>
<feature type="domain" description="DUF5666" evidence="3">
    <location>
        <begin position="217"/>
        <end position="278"/>
    </location>
</feature>
<feature type="signal peptide" evidence="1">
    <location>
        <begin position="1"/>
        <end position="26"/>
    </location>
</feature>
<sequence length="356" mass="37583">MKSTLRTVFSLGLVLVLGLVTFTACDSSDSGAVQGKMNLRLTDAPLDSVAEVNVTIESINLVREDADDDDLEGDSESDEVEAGDDAIVPVFAPDQPVTVNLLDLTDSTATLVTDAAIPAGDYSQMRLVLTNNNTLVFNDGSTENLKTPSAQQSGYKIQIPEFEIDEEGDIVDLTLDFDASQSVVELGNGGYILKPVVKAEAIEFTDADLELAEIEATGRIDNVDTSGPTLTVEGIPFTTTDSTDFDGVSAIDGLSSYNYASVEAVKEDDGTYRAAEVEALSSDEFTFSLEGYVEGATDTSVSLLGQSIAIDGDTEFEGTLDAATLQALTSSDIIEVDFIVLSDGSRLATSIELGSN</sequence>